<dbReference type="Gene3D" id="2.10.109.10">
    <property type="entry name" value="Umud Fragment, subunit A"/>
    <property type="match status" value="1"/>
</dbReference>
<dbReference type="CDD" id="cd00093">
    <property type="entry name" value="HTH_XRE"/>
    <property type="match status" value="1"/>
</dbReference>
<keyword evidence="1" id="KW-0805">Transcription regulation</keyword>
<gene>
    <name evidence="5" type="ORF">KK137_03660</name>
</gene>
<evidence type="ECO:0000256" key="1">
    <source>
        <dbReference type="ARBA" id="ARBA00023015"/>
    </source>
</evidence>
<proteinExistence type="predicted"/>
<dbReference type="Pfam" id="PF00717">
    <property type="entry name" value="Peptidase_S24"/>
    <property type="match status" value="1"/>
</dbReference>
<comment type="caution">
    <text evidence="5">The sequence shown here is derived from an EMBL/GenBank/DDBJ whole genome shotgun (WGS) entry which is preliminary data.</text>
</comment>
<protein>
    <submittedName>
        <fullName evidence="5">Helix-turn-helix domain-containing protein</fullName>
    </submittedName>
</protein>
<dbReference type="InterPro" id="IPR010982">
    <property type="entry name" value="Lambda_DNA-bd_dom_sf"/>
</dbReference>
<keyword evidence="3" id="KW-0804">Transcription</keyword>
<organism evidence="5 6">
    <name type="scientific">Croceibacterium selenioxidans</name>
    <dbReference type="NCBI Taxonomy" id="2838833"/>
    <lineage>
        <taxon>Bacteria</taxon>
        <taxon>Pseudomonadati</taxon>
        <taxon>Pseudomonadota</taxon>
        <taxon>Alphaproteobacteria</taxon>
        <taxon>Sphingomonadales</taxon>
        <taxon>Erythrobacteraceae</taxon>
        <taxon>Croceibacterium</taxon>
    </lineage>
</organism>
<dbReference type="PANTHER" id="PTHR40661:SF3">
    <property type="entry name" value="FELS-1 PROPHAGE TRANSCRIPTIONAL REGULATOR"/>
    <property type="match status" value="1"/>
</dbReference>
<feature type="domain" description="HTH cro/C1-type" evidence="4">
    <location>
        <begin position="9"/>
        <end position="62"/>
    </location>
</feature>
<keyword evidence="6" id="KW-1185">Reference proteome</keyword>
<dbReference type="SUPFAM" id="SSF47413">
    <property type="entry name" value="lambda repressor-like DNA-binding domains"/>
    <property type="match status" value="1"/>
</dbReference>
<dbReference type="InterPro" id="IPR001387">
    <property type="entry name" value="Cro/C1-type_HTH"/>
</dbReference>
<dbReference type="Proteomes" id="UP000811255">
    <property type="component" value="Unassembled WGS sequence"/>
</dbReference>
<sequence>MSGDLATRIKAIRQTAGLNQTDFAERLGTTQSTVARWEKGAEPSGPMLHAIATVANTTVERLMGTDDLASGGADQIPVVGYVGAGAAVTPFDDYAPGDGMAFVERPPFVSGRAVAVEVKGDSLLPVAEDGWRLVYTGEQTIVEDQVLNKLCVVQLSDGRLLVKRLMRGSKPQRYHLVSTNAPIMEDVEIEWAAPVRAIIPQ</sequence>
<dbReference type="SUPFAM" id="SSF51306">
    <property type="entry name" value="LexA/Signal peptidase"/>
    <property type="match status" value="1"/>
</dbReference>
<dbReference type="Gene3D" id="1.10.260.40">
    <property type="entry name" value="lambda repressor-like DNA-binding domains"/>
    <property type="match status" value="1"/>
</dbReference>
<dbReference type="PANTHER" id="PTHR40661">
    <property type="match status" value="1"/>
</dbReference>
<dbReference type="InterPro" id="IPR036286">
    <property type="entry name" value="LexA/Signal_pep-like_sf"/>
</dbReference>
<evidence type="ECO:0000256" key="2">
    <source>
        <dbReference type="ARBA" id="ARBA00023125"/>
    </source>
</evidence>
<evidence type="ECO:0000313" key="5">
    <source>
        <dbReference type="EMBL" id="MBT2133424.1"/>
    </source>
</evidence>
<accession>A0ABS5W149</accession>
<dbReference type="CDD" id="cd06529">
    <property type="entry name" value="S24_LexA-like"/>
    <property type="match status" value="1"/>
</dbReference>
<dbReference type="InterPro" id="IPR015927">
    <property type="entry name" value="Peptidase_S24_S26A/B/C"/>
</dbReference>
<dbReference type="EMBL" id="JAHFVK010000001">
    <property type="protein sequence ID" value="MBT2133424.1"/>
    <property type="molecule type" value="Genomic_DNA"/>
</dbReference>
<dbReference type="RefSeq" id="WP_214534674.1">
    <property type="nucleotide sequence ID" value="NZ_JAHFVK010000001.1"/>
</dbReference>
<evidence type="ECO:0000259" key="4">
    <source>
        <dbReference type="PROSITE" id="PS50943"/>
    </source>
</evidence>
<dbReference type="PROSITE" id="PS50943">
    <property type="entry name" value="HTH_CROC1"/>
    <property type="match status" value="1"/>
</dbReference>
<dbReference type="SMART" id="SM00530">
    <property type="entry name" value="HTH_XRE"/>
    <property type="match status" value="1"/>
</dbReference>
<keyword evidence="2" id="KW-0238">DNA-binding</keyword>
<dbReference type="Pfam" id="PF01381">
    <property type="entry name" value="HTH_3"/>
    <property type="match status" value="1"/>
</dbReference>
<dbReference type="InterPro" id="IPR039418">
    <property type="entry name" value="LexA-like"/>
</dbReference>
<reference evidence="5 6" key="1">
    <citation type="submission" date="2021-05" db="EMBL/GenBank/DDBJ databases">
        <title>Croceibacterium sp. LX-88 genome sequence.</title>
        <authorList>
            <person name="Luo X."/>
        </authorList>
    </citation>
    <scope>NUCLEOTIDE SEQUENCE [LARGE SCALE GENOMIC DNA]</scope>
    <source>
        <strain evidence="5 6">LX-88</strain>
    </source>
</reference>
<name>A0ABS5W149_9SPHN</name>
<evidence type="ECO:0000313" key="6">
    <source>
        <dbReference type="Proteomes" id="UP000811255"/>
    </source>
</evidence>
<evidence type="ECO:0000256" key="3">
    <source>
        <dbReference type="ARBA" id="ARBA00023163"/>
    </source>
</evidence>